<dbReference type="EMBL" id="GBRH01238147">
    <property type="protein sequence ID" value="JAD59748.1"/>
    <property type="molecule type" value="Transcribed_RNA"/>
</dbReference>
<keyword evidence="1" id="KW-0472">Membrane</keyword>
<organism evidence="2">
    <name type="scientific">Arundo donax</name>
    <name type="common">Giant reed</name>
    <name type="synonym">Donax arundinaceus</name>
    <dbReference type="NCBI Taxonomy" id="35708"/>
    <lineage>
        <taxon>Eukaryota</taxon>
        <taxon>Viridiplantae</taxon>
        <taxon>Streptophyta</taxon>
        <taxon>Embryophyta</taxon>
        <taxon>Tracheophyta</taxon>
        <taxon>Spermatophyta</taxon>
        <taxon>Magnoliopsida</taxon>
        <taxon>Liliopsida</taxon>
        <taxon>Poales</taxon>
        <taxon>Poaceae</taxon>
        <taxon>PACMAD clade</taxon>
        <taxon>Arundinoideae</taxon>
        <taxon>Arundineae</taxon>
        <taxon>Arundo</taxon>
    </lineage>
</organism>
<evidence type="ECO:0000313" key="2">
    <source>
        <dbReference type="EMBL" id="JAD59748.1"/>
    </source>
</evidence>
<protein>
    <submittedName>
        <fullName evidence="2">Uncharacterized protein</fullName>
    </submittedName>
</protein>
<name>A0A0A9BC70_ARUDO</name>
<accession>A0A0A9BC70</accession>
<reference evidence="2" key="2">
    <citation type="journal article" date="2015" name="Data Brief">
        <title>Shoot transcriptome of the giant reed, Arundo donax.</title>
        <authorList>
            <person name="Barrero R.A."/>
            <person name="Guerrero F.D."/>
            <person name="Moolhuijzen P."/>
            <person name="Goolsby J.A."/>
            <person name="Tidwell J."/>
            <person name="Bellgard S.E."/>
            <person name="Bellgard M.I."/>
        </authorList>
    </citation>
    <scope>NUCLEOTIDE SEQUENCE</scope>
    <source>
        <tissue evidence="2">Shoot tissue taken approximately 20 cm above the soil surface</tissue>
    </source>
</reference>
<evidence type="ECO:0000256" key="1">
    <source>
        <dbReference type="SAM" id="Phobius"/>
    </source>
</evidence>
<keyword evidence="1" id="KW-0812">Transmembrane</keyword>
<keyword evidence="1" id="KW-1133">Transmembrane helix</keyword>
<feature type="transmembrane region" description="Helical" evidence="1">
    <location>
        <begin position="6"/>
        <end position="27"/>
    </location>
</feature>
<reference evidence="2" key="1">
    <citation type="submission" date="2014-09" db="EMBL/GenBank/DDBJ databases">
        <authorList>
            <person name="Magalhaes I.L.F."/>
            <person name="Oliveira U."/>
            <person name="Santos F.R."/>
            <person name="Vidigal T.H.D.A."/>
            <person name="Brescovit A.D."/>
            <person name="Santos A.J."/>
        </authorList>
    </citation>
    <scope>NUCLEOTIDE SEQUENCE</scope>
    <source>
        <tissue evidence="2">Shoot tissue taken approximately 20 cm above the soil surface</tissue>
    </source>
</reference>
<proteinExistence type="predicted"/>
<dbReference type="AlphaFoldDB" id="A0A0A9BC70"/>
<sequence>MNITLSWFGVSGFLLGGLLGSSFRYGLNFDSVHRRH</sequence>